<evidence type="ECO:0000256" key="5">
    <source>
        <dbReference type="SAM" id="MobiDB-lite"/>
    </source>
</evidence>
<dbReference type="Gene3D" id="2.10.70.10">
    <property type="entry name" value="Complement Module, domain 1"/>
    <property type="match status" value="1"/>
</dbReference>
<dbReference type="EMBL" id="JAROKS010000023">
    <property type="protein sequence ID" value="KAK1788306.1"/>
    <property type="molecule type" value="Genomic_DNA"/>
</dbReference>
<dbReference type="SUPFAM" id="SSF57603">
    <property type="entry name" value="FnI-like domain"/>
    <property type="match status" value="2"/>
</dbReference>
<name>A0AAD8YYH2_9TELE</name>
<dbReference type="PANTHER" id="PTHR22710:SF2">
    <property type="entry name" value="X-RAY RADIATION RESISTANCE-ASSOCIATED PROTEIN 1"/>
    <property type="match status" value="1"/>
</dbReference>
<dbReference type="InterPro" id="IPR032675">
    <property type="entry name" value="LRR_dom_sf"/>
</dbReference>
<evidence type="ECO:0000256" key="2">
    <source>
        <dbReference type="ARBA" id="ARBA00022490"/>
    </source>
</evidence>
<dbReference type="PANTHER" id="PTHR22710">
    <property type="entry name" value="X-RAY RADIATION RESISTANCE ASSOCIATED PROTEIN 1 XRRA1"/>
    <property type="match status" value="1"/>
</dbReference>
<sequence>MAGLGVYKLDNGESLHSNCFPVRSFFPQSQEGSAGHWLVTHRRIVEERYRAQKNKKSGQRFRTGPSVQSNSEKHELRGSKSAGNTLNGQLLMELHCVDKPSDLCSADISERKLQLIKLEGLEEFESVAYINASDNSLTLDPFCRFPSLRELDLSLNGLCILEVHAEGFPRLEVLDLSYNGLSSDGILCVGLLPRLKVLHLTGNNLKMLPPNMAGPYAPPDEVLQHLNLQGNHISEVPYLHMPPIQVPATSVLMTEGTKEHVMKMDCFSDFQEDQKKFITRTSNGLVEYSEDFYPPVPQLQYLNLASNEIAEEEALLAVALFPMLRELVIHSNPLTLQRSGNPPMLTWFLQDMLGINIRGKKTAEKVKTKIPKVPLITTALCISETSCTERGNKNNSPLPSECKSTDVLLPGPSQTSTERKEDLATARGAEHLEGEITEIPRDTHQTEEPFFVTEVNNLLEPKSQEKAEKTEEITQFLKKDTECTGKLIGYEALLDNLDMDMPRHVGIQHTVKVLEHTLKNLLVYRDSKANLDHLQRPYREQQKRIRDLPPVPCKVKEEKVKEILTEMKEMRTIHEVPLDEHRTPAGLRAPIKTCRHNGTLYQTGETFTNHELFQSRQSNQCVMCTCSNGNIFCALKTCQPITCSSPVPVPDSCCLVCKEGLTDINSTSYGEGGQQLNRGVVACVYSGKTYSHGDMWHPVLGKVLECIICTCKDGLQECRRITCPNQYPCKHPMKIEGKCCKICPEIKTESNRTECYLGQDNNNLLVYKVEPSSAVNTEDMVRTIAIERKGATELEVQVWKTIEDTWRRFNEEEEDKEKDFNRSRTCEDGIKEVVKYLNPEQLDTLCAS</sequence>
<dbReference type="SMART" id="SM00369">
    <property type="entry name" value="LRR_TYP"/>
    <property type="match status" value="4"/>
</dbReference>
<dbReference type="GO" id="GO:0005634">
    <property type="term" value="C:nucleus"/>
    <property type="evidence" value="ECO:0007669"/>
    <property type="project" value="TreeGrafter"/>
</dbReference>
<evidence type="ECO:0000256" key="3">
    <source>
        <dbReference type="ARBA" id="ARBA00022614"/>
    </source>
</evidence>
<keyword evidence="2" id="KW-0963">Cytoplasm</keyword>
<feature type="region of interest" description="Disordered" evidence="5">
    <location>
        <begin position="387"/>
        <end position="448"/>
    </location>
</feature>
<evidence type="ECO:0000259" key="6">
    <source>
        <dbReference type="PROSITE" id="PS50184"/>
    </source>
</evidence>
<gene>
    <name evidence="7" type="ORF">P4O66_016758</name>
</gene>
<keyword evidence="4" id="KW-0677">Repeat</keyword>
<dbReference type="Pfam" id="PF00093">
    <property type="entry name" value="VWC"/>
    <property type="match status" value="1"/>
</dbReference>
<proteinExistence type="predicted"/>
<feature type="domain" description="VWFC" evidence="6">
    <location>
        <begin position="681"/>
        <end position="744"/>
    </location>
</feature>
<dbReference type="SMART" id="SM00214">
    <property type="entry name" value="VWC"/>
    <property type="match status" value="2"/>
</dbReference>
<feature type="compositionally biased region" description="Polar residues" evidence="5">
    <location>
        <begin position="387"/>
        <end position="398"/>
    </location>
</feature>
<keyword evidence="3" id="KW-0433">Leucine-rich repeat</keyword>
<dbReference type="InterPro" id="IPR001611">
    <property type="entry name" value="Leu-rich_rpt"/>
</dbReference>
<evidence type="ECO:0000256" key="1">
    <source>
        <dbReference type="ARBA" id="ARBA00004496"/>
    </source>
</evidence>
<dbReference type="Gene3D" id="6.20.200.20">
    <property type="match status" value="1"/>
</dbReference>
<dbReference type="PROSITE" id="PS50184">
    <property type="entry name" value="VWFC_2"/>
    <property type="match status" value="2"/>
</dbReference>
<dbReference type="Gene3D" id="3.80.10.10">
    <property type="entry name" value="Ribonuclease Inhibitor"/>
    <property type="match status" value="2"/>
</dbReference>
<organism evidence="7 8">
    <name type="scientific">Electrophorus voltai</name>
    <dbReference type="NCBI Taxonomy" id="2609070"/>
    <lineage>
        <taxon>Eukaryota</taxon>
        <taxon>Metazoa</taxon>
        <taxon>Chordata</taxon>
        <taxon>Craniata</taxon>
        <taxon>Vertebrata</taxon>
        <taxon>Euteleostomi</taxon>
        <taxon>Actinopterygii</taxon>
        <taxon>Neopterygii</taxon>
        <taxon>Teleostei</taxon>
        <taxon>Ostariophysi</taxon>
        <taxon>Gymnotiformes</taxon>
        <taxon>Gymnotoidei</taxon>
        <taxon>Gymnotidae</taxon>
        <taxon>Electrophorus</taxon>
    </lineage>
</organism>
<dbReference type="GO" id="GO:0005737">
    <property type="term" value="C:cytoplasm"/>
    <property type="evidence" value="ECO:0007669"/>
    <property type="project" value="UniProtKB-SubCell"/>
</dbReference>
<evidence type="ECO:0000313" key="8">
    <source>
        <dbReference type="Proteomes" id="UP001239994"/>
    </source>
</evidence>
<feature type="compositionally biased region" description="Basic and acidic residues" evidence="5">
    <location>
        <begin position="417"/>
        <end position="447"/>
    </location>
</feature>
<dbReference type="PROSITE" id="PS51450">
    <property type="entry name" value="LRR"/>
    <property type="match status" value="1"/>
</dbReference>
<evidence type="ECO:0000256" key="4">
    <source>
        <dbReference type="ARBA" id="ARBA00022737"/>
    </source>
</evidence>
<dbReference type="Proteomes" id="UP001239994">
    <property type="component" value="Unassembled WGS sequence"/>
</dbReference>
<keyword evidence="8" id="KW-1185">Reference proteome</keyword>
<accession>A0AAD8YYH2</accession>
<dbReference type="Pfam" id="PF13516">
    <property type="entry name" value="LRR_6"/>
    <property type="match status" value="1"/>
</dbReference>
<comment type="caution">
    <text evidence="7">The sequence shown here is derived from an EMBL/GenBank/DDBJ whole genome shotgun (WGS) entry which is preliminary data.</text>
</comment>
<feature type="domain" description="VWFC" evidence="6">
    <location>
        <begin position="592"/>
        <end position="658"/>
    </location>
</feature>
<dbReference type="PROSITE" id="PS01208">
    <property type="entry name" value="VWFC_1"/>
    <property type="match status" value="1"/>
</dbReference>
<protein>
    <recommendedName>
        <fullName evidence="6">VWFC domain-containing protein</fullName>
    </recommendedName>
</protein>
<reference evidence="7" key="1">
    <citation type="submission" date="2023-03" db="EMBL/GenBank/DDBJ databases">
        <title>Electrophorus voltai genome.</title>
        <authorList>
            <person name="Bian C."/>
        </authorList>
    </citation>
    <scope>NUCLEOTIDE SEQUENCE</scope>
    <source>
        <strain evidence="7">CB-2022</strain>
        <tissue evidence="7">Muscle</tissue>
    </source>
</reference>
<feature type="region of interest" description="Disordered" evidence="5">
    <location>
        <begin position="50"/>
        <end position="84"/>
    </location>
</feature>
<dbReference type="SUPFAM" id="SSF52058">
    <property type="entry name" value="L domain-like"/>
    <property type="match status" value="1"/>
</dbReference>
<evidence type="ECO:0000313" key="7">
    <source>
        <dbReference type="EMBL" id="KAK1788306.1"/>
    </source>
</evidence>
<dbReference type="InterPro" id="IPR001007">
    <property type="entry name" value="VWF_dom"/>
</dbReference>
<dbReference type="AlphaFoldDB" id="A0AAD8YYH2"/>
<dbReference type="InterPro" id="IPR003591">
    <property type="entry name" value="Leu-rich_rpt_typical-subtyp"/>
</dbReference>
<comment type="subcellular location">
    <subcellularLocation>
        <location evidence="1">Cytoplasm</location>
    </subcellularLocation>
</comment>
<dbReference type="Pfam" id="PF23334">
    <property type="entry name" value="VWC2L_2nd"/>
    <property type="match status" value="1"/>
</dbReference>